<dbReference type="InterPro" id="IPR018490">
    <property type="entry name" value="cNMP-bd_dom_sf"/>
</dbReference>
<evidence type="ECO:0000259" key="5">
    <source>
        <dbReference type="PROSITE" id="PS51063"/>
    </source>
</evidence>
<dbReference type="InterPro" id="IPR012318">
    <property type="entry name" value="HTH_CRP"/>
</dbReference>
<dbReference type="PANTHER" id="PTHR24567:SF74">
    <property type="entry name" value="HTH-TYPE TRANSCRIPTIONAL REGULATOR ARCR"/>
    <property type="match status" value="1"/>
</dbReference>
<dbReference type="SUPFAM" id="SSF46785">
    <property type="entry name" value="Winged helix' DNA-binding domain"/>
    <property type="match status" value="1"/>
</dbReference>
<proteinExistence type="predicted"/>
<evidence type="ECO:0000256" key="1">
    <source>
        <dbReference type="ARBA" id="ARBA00023015"/>
    </source>
</evidence>
<gene>
    <name evidence="6" type="ORF">D1012_15285</name>
</gene>
<sequence length="270" mass="30098">MKSGVEPVVRFSDPRFARKSGVQDMPEQMTTARALKAAVSHGNGLLEKLLDALHPDVTERLLSQATLHDVAVGDTLIERGARSEDVGYVLDGTLAMVQVLEDGKKHIVGLLVPTDIYGRLFDGPSNYRIEALSAARILSFPRAFFEQVLRDNPEAERLFLVHLLDEVDAAREWLLLISGRRAVNRVASFLSILQRRTRFKRTGDHAVVHVPLSRKDLAQYLGARPETLSRAFHELEDMGVLRIVDPHHFRIIDEQALIAASGDDLTLQDG</sequence>
<dbReference type="GO" id="GO:0003700">
    <property type="term" value="F:DNA-binding transcription factor activity"/>
    <property type="evidence" value="ECO:0007669"/>
    <property type="project" value="TreeGrafter"/>
</dbReference>
<dbReference type="PRINTS" id="PR00034">
    <property type="entry name" value="HTHCRP"/>
</dbReference>
<name>A0A411Z0I6_9RHOB</name>
<dbReference type="PROSITE" id="PS51063">
    <property type="entry name" value="HTH_CRP_2"/>
    <property type="match status" value="1"/>
</dbReference>
<accession>A0A411Z0I6</accession>
<dbReference type="PROSITE" id="PS50042">
    <property type="entry name" value="CNMP_BINDING_3"/>
    <property type="match status" value="1"/>
</dbReference>
<keyword evidence="1" id="KW-0805">Transcription regulation</keyword>
<comment type="caution">
    <text evidence="6">The sequence shown here is derived from an EMBL/GenBank/DDBJ whole genome shotgun (WGS) entry which is preliminary data.</text>
</comment>
<dbReference type="Pfam" id="PF00027">
    <property type="entry name" value="cNMP_binding"/>
    <property type="match status" value="1"/>
</dbReference>
<feature type="domain" description="Cyclic nucleotide-binding" evidence="4">
    <location>
        <begin position="49"/>
        <end position="166"/>
    </location>
</feature>
<reference evidence="6 7" key="1">
    <citation type="submission" date="2018-08" db="EMBL/GenBank/DDBJ databases">
        <title>Flavobacterium tibetense sp. nov., isolated from a wetland YonghuCo on Tibetan Plateau.</title>
        <authorList>
            <person name="Phurbu D."/>
            <person name="Lu H."/>
            <person name="Xing P."/>
        </authorList>
    </citation>
    <scope>NUCLEOTIDE SEQUENCE [LARGE SCALE GENOMIC DNA]</scope>
    <source>
        <strain evidence="6 7">DJC</strain>
    </source>
</reference>
<dbReference type="InterPro" id="IPR000595">
    <property type="entry name" value="cNMP-bd_dom"/>
</dbReference>
<dbReference type="Proteomes" id="UP000284547">
    <property type="component" value="Unassembled WGS sequence"/>
</dbReference>
<dbReference type="CDD" id="cd00038">
    <property type="entry name" value="CAP_ED"/>
    <property type="match status" value="1"/>
</dbReference>
<keyword evidence="2" id="KW-0238">DNA-binding</keyword>
<dbReference type="SMART" id="SM00419">
    <property type="entry name" value="HTH_CRP"/>
    <property type="match status" value="1"/>
</dbReference>
<organism evidence="6 7">
    <name type="scientific">Pseudotabrizicola alkalilacus</name>
    <dbReference type="NCBI Taxonomy" id="2305252"/>
    <lineage>
        <taxon>Bacteria</taxon>
        <taxon>Pseudomonadati</taxon>
        <taxon>Pseudomonadota</taxon>
        <taxon>Alphaproteobacteria</taxon>
        <taxon>Rhodobacterales</taxon>
        <taxon>Paracoccaceae</taxon>
        <taxon>Pseudotabrizicola</taxon>
    </lineage>
</organism>
<dbReference type="InterPro" id="IPR014710">
    <property type="entry name" value="RmlC-like_jellyroll"/>
</dbReference>
<evidence type="ECO:0000259" key="4">
    <source>
        <dbReference type="PROSITE" id="PS50042"/>
    </source>
</evidence>
<dbReference type="AlphaFoldDB" id="A0A411Z0I6"/>
<dbReference type="SMART" id="SM00100">
    <property type="entry name" value="cNMP"/>
    <property type="match status" value="1"/>
</dbReference>
<protein>
    <submittedName>
        <fullName evidence="6">Crp/Fnr family transcriptional regulator</fullName>
    </submittedName>
</protein>
<dbReference type="SUPFAM" id="SSF51206">
    <property type="entry name" value="cAMP-binding domain-like"/>
    <property type="match status" value="1"/>
</dbReference>
<dbReference type="Pfam" id="PF13545">
    <property type="entry name" value="HTH_Crp_2"/>
    <property type="match status" value="1"/>
</dbReference>
<evidence type="ECO:0000313" key="7">
    <source>
        <dbReference type="Proteomes" id="UP000284547"/>
    </source>
</evidence>
<evidence type="ECO:0000313" key="6">
    <source>
        <dbReference type="EMBL" id="RGP36548.1"/>
    </source>
</evidence>
<evidence type="ECO:0000256" key="2">
    <source>
        <dbReference type="ARBA" id="ARBA00023125"/>
    </source>
</evidence>
<feature type="domain" description="HTH crp-type" evidence="5">
    <location>
        <begin position="180"/>
        <end position="255"/>
    </location>
</feature>
<dbReference type="Gene3D" id="2.60.120.10">
    <property type="entry name" value="Jelly Rolls"/>
    <property type="match status" value="1"/>
</dbReference>
<dbReference type="InterPro" id="IPR050397">
    <property type="entry name" value="Env_Response_Regulators"/>
</dbReference>
<keyword evidence="3" id="KW-0804">Transcription</keyword>
<dbReference type="GO" id="GO:0005829">
    <property type="term" value="C:cytosol"/>
    <property type="evidence" value="ECO:0007669"/>
    <property type="project" value="TreeGrafter"/>
</dbReference>
<dbReference type="InterPro" id="IPR036390">
    <property type="entry name" value="WH_DNA-bd_sf"/>
</dbReference>
<dbReference type="EMBL" id="QWEY01000008">
    <property type="protein sequence ID" value="RGP36548.1"/>
    <property type="molecule type" value="Genomic_DNA"/>
</dbReference>
<keyword evidence="7" id="KW-1185">Reference proteome</keyword>
<dbReference type="PANTHER" id="PTHR24567">
    <property type="entry name" value="CRP FAMILY TRANSCRIPTIONAL REGULATORY PROTEIN"/>
    <property type="match status" value="1"/>
</dbReference>
<evidence type="ECO:0000256" key="3">
    <source>
        <dbReference type="ARBA" id="ARBA00023163"/>
    </source>
</evidence>
<dbReference type="GO" id="GO:0003677">
    <property type="term" value="F:DNA binding"/>
    <property type="evidence" value="ECO:0007669"/>
    <property type="project" value="UniProtKB-KW"/>
</dbReference>